<feature type="transmembrane region" description="Helical" evidence="6">
    <location>
        <begin position="81"/>
        <end position="99"/>
    </location>
</feature>
<feature type="transmembrane region" description="Helical" evidence="6">
    <location>
        <begin position="193"/>
        <end position="214"/>
    </location>
</feature>
<sequence length="276" mass="32732">MHLLDFLKPWEFSPVLMVSFLLLFWLYTRGFMAIKRVDRTAKTYWQAVSFYIGLFSIYIVSHTYIDYLSQYMFWVHRFQHLVLHHLAPMLMVLGAVEIVRKGLPNYWPCWSSVPTLIRWPCERLYHLIQHPVLAPILFVGLIYLWLIPDIHFIAMLSKKLYYVMNWSMLLDGFLFWWLVLGPEWRGEGKGFKTRIIMMFVVVVPQQLLGAYLTFSTDVIYDVYDVCGRAWPISPIADQIYGGIITWIPASMMSVLGLVLVLRRRLNYQKNENYEKN</sequence>
<evidence type="ECO:0000256" key="1">
    <source>
        <dbReference type="ARBA" id="ARBA00004651"/>
    </source>
</evidence>
<feature type="transmembrane region" description="Helical" evidence="6">
    <location>
        <begin position="132"/>
        <end position="154"/>
    </location>
</feature>
<feature type="transmembrane region" description="Helical" evidence="6">
    <location>
        <begin position="160"/>
        <end position="181"/>
    </location>
</feature>
<keyword evidence="8" id="KW-1185">Reference proteome</keyword>
<evidence type="ECO:0000313" key="7">
    <source>
        <dbReference type="EMBL" id="AGS39866.1"/>
    </source>
</evidence>
<evidence type="ECO:0000256" key="4">
    <source>
        <dbReference type="ARBA" id="ARBA00022989"/>
    </source>
</evidence>
<dbReference type="InterPro" id="IPR019108">
    <property type="entry name" value="Caa3_assmbl_CtaG-rel"/>
</dbReference>
<dbReference type="PATRIC" id="fig|1198232.3.peg.1526"/>
<evidence type="ECO:0000256" key="5">
    <source>
        <dbReference type="ARBA" id="ARBA00023136"/>
    </source>
</evidence>
<evidence type="ECO:0000256" key="2">
    <source>
        <dbReference type="ARBA" id="ARBA00022475"/>
    </source>
</evidence>
<dbReference type="Pfam" id="PF09678">
    <property type="entry name" value="Caa3_CtaG"/>
    <property type="match status" value="1"/>
</dbReference>
<comment type="subcellular location">
    <subcellularLocation>
        <location evidence="1">Cell membrane</location>
        <topology evidence="1">Multi-pass membrane protein</topology>
    </subcellularLocation>
</comment>
<protein>
    <submittedName>
        <fullName evidence="7">Membrane protein</fullName>
    </submittedName>
</protein>
<keyword evidence="5 6" id="KW-0472">Membrane</keyword>
<dbReference type="RefSeq" id="WP_015005868.1">
    <property type="nucleotide sequence ID" value="NC_021917.1"/>
</dbReference>
<dbReference type="AlphaFoldDB" id="S5T7V8"/>
<name>S5T7V8_9GAMM</name>
<evidence type="ECO:0000256" key="6">
    <source>
        <dbReference type="SAM" id="Phobius"/>
    </source>
</evidence>
<dbReference type="Proteomes" id="UP000015380">
    <property type="component" value="Chromosome"/>
</dbReference>
<dbReference type="KEGG" id="cza:CYCME_1541"/>
<dbReference type="eggNOG" id="COG3336">
    <property type="taxonomic scope" value="Bacteria"/>
</dbReference>
<feature type="transmembrane region" description="Helical" evidence="6">
    <location>
        <begin position="44"/>
        <end position="61"/>
    </location>
</feature>
<keyword evidence="3 6" id="KW-0812">Transmembrane</keyword>
<keyword evidence="2" id="KW-1003">Cell membrane</keyword>
<evidence type="ECO:0000256" key="3">
    <source>
        <dbReference type="ARBA" id="ARBA00022692"/>
    </source>
</evidence>
<dbReference type="EMBL" id="CP005996">
    <property type="protein sequence ID" value="AGS39866.1"/>
    <property type="molecule type" value="Genomic_DNA"/>
</dbReference>
<dbReference type="HOGENOM" id="CLU_054944_0_0_6"/>
<accession>S5T7V8</accession>
<evidence type="ECO:0000313" key="8">
    <source>
        <dbReference type="Proteomes" id="UP000015380"/>
    </source>
</evidence>
<feature type="transmembrane region" description="Helical" evidence="6">
    <location>
        <begin position="12"/>
        <end position="32"/>
    </location>
</feature>
<reference evidence="7 8" key="1">
    <citation type="submission" date="2013-05" db="EMBL/GenBank/DDBJ databases">
        <title>Between feast and famine: a lifestyle of most important marine PAH-degrading bacterium Cycloclasticus sp. 7ME.</title>
        <authorList>
            <person name="Yakimov M.M."/>
            <person name="Messina E."/>
            <person name="Genovese M."/>
            <person name="Denaro R."/>
            <person name="Crisafi F."/>
            <person name="Russo D."/>
            <person name="Cappello S."/>
            <person name="Santisi S."/>
            <person name="Smedile F."/>
            <person name="Golyshina O.V."/>
            <person name="Tran H."/>
            <person name="Pieper D.H."/>
            <person name="Golyshin P.N."/>
            <person name="Giuliano L."/>
        </authorList>
    </citation>
    <scope>NUCLEOTIDE SEQUENCE [LARGE SCALE GENOMIC DNA]</scope>
    <source>
        <strain evidence="7 8">78-ME</strain>
    </source>
</reference>
<organism evidence="7 8">
    <name type="scientific">Cycloclasticus zancles 78-ME</name>
    <dbReference type="NCBI Taxonomy" id="1198232"/>
    <lineage>
        <taxon>Bacteria</taxon>
        <taxon>Pseudomonadati</taxon>
        <taxon>Pseudomonadota</taxon>
        <taxon>Gammaproteobacteria</taxon>
        <taxon>Thiotrichales</taxon>
        <taxon>Piscirickettsiaceae</taxon>
        <taxon>Cycloclasticus</taxon>
    </lineage>
</organism>
<reference evidence="8" key="2">
    <citation type="journal article" date="2016" name="Environ. Microbiol. Rep.">
        <title>Analysis of defence systems and a conjugative IncP-1 plasmid in the marine polyaromatic hydrocarbons-degrading bacterium Cycloclasticus sp. 78-ME.</title>
        <authorList>
            <person name="Yakimov M.M."/>
            <person name="Crisafi F."/>
            <person name="Messina E."/>
            <person name="Smedile F."/>
            <person name="Lopatina A."/>
            <person name="Denaro R."/>
            <person name="Pieper D.H."/>
            <person name="Golyshin P.N."/>
            <person name="Giuliano L."/>
        </authorList>
    </citation>
    <scope>NUCLEOTIDE SEQUENCE [LARGE SCALE GENOMIC DNA]</scope>
    <source>
        <strain evidence="8">78-ME</strain>
    </source>
</reference>
<proteinExistence type="predicted"/>
<dbReference type="GO" id="GO:0005886">
    <property type="term" value="C:plasma membrane"/>
    <property type="evidence" value="ECO:0007669"/>
    <property type="project" value="UniProtKB-SubCell"/>
</dbReference>
<feature type="transmembrane region" description="Helical" evidence="6">
    <location>
        <begin position="239"/>
        <end position="261"/>
    </location>
</feature>
<gene>
    <name evidence="7" type="ORF">CYCME_1541</name>
</gene>
<keyword evidence="4 6" id="KW-1133">Transmembrane helix</keyword>